<keyword evidence="2" id="KW-1185">Reference proteome</keyword>
<dbReference type="Gene3D" id="2.120.10.30">
    <property type="entry name" value="TolB, C-terminal domain"/>
    <property type="match status" value="1"/>
</dbReference>
<dbReference type="Proteomes" id="UP000198999">
    <property type="component" value="Unassembled WGS sequence"/>
</dbReference>
<dbReference type="AlphaFoldDB" id="A0A1H9GS07"/>
<evidence type="ECO:0000313" key="1">
    <source>
        <dbReference type="EMBL" id="SEQ52840.1"/>
    </source>
</evidence>
<dbReference type="Pfam" id="PF07676">
    <property type="entry name" value="PD40"/>
    <property type="match status" value="2"/>
</dbReference>
<evidence type="ECO:0000313" key="2">
    <source>
        <dbReference type="Proteomes" id="UP000198999"/>
    </source>
</evidence>
<dbReference type="InterPro" id="IPR011042">
    <property type="entry name" value="6-blade_b-propeller_TolB-like"/>
</dbReference>
<name>A0A1H9GS07_9FLAO</name>
<dbReference type="EMBL" id="FOFN01000002">
    <property type="protein sequence ID" value="SEQ52840.1"/>
    <property type="molecule type" value="Genomic_DNA"/>
</dbReference>
<dbReference type="SUPFAM" id="SSF82171">
    <property type="entry name" value="DPP6 N-terminal domain-like"/>
    <property type="match status" value="1"/>
</dbReference>
<dbReference type="InterPro" id="IPR011659">
    <property type="entry name" value="WD40"/>
</dbReference>
<reference evidence="1 2" key="1">
    <citation type="submission" date="2016-10" db="EMBL/GenBank/DDBJ databases">
        <authorList>
            <person name="de Groot N.N."/>
        </authorList>
    </citation>
    <scope>NUCLEOTIDE SEQUENCE [LARGE SCALE GENOMIC DNA]</scope>
    <source>
        <strain evidence="1 2">DSM 21035</strain>
    </source>
</reference>
<proteinExistence type="predicted"/>
<accession>A0A1H9GS07</accession>
<dbReference type="OrthoDB" id="9809364at2"/>
<sequence length="306" mass="34065">MKSLYCFLIFFYGLLGYPQDSEIVVNNLDVNSEFPHFGIVPFGNNQIIFTTYQLKKNGKPKVAFSGEGVLSVYKGRILSDGNIDAIEELKIDPEASLGSITSAVLNSDGSRIYIMTTYTNKNMPKGSFNKANFHLEVGEFKEGIGYTNFKVLPFCKLKYSYAHPSLSADGRTLYFISNFRGGRQSTKGGSDIFSVEILEDGTFGAPKNLGSRINSYSREMFPVMSKNNTLYFSSNKSNGFGGFDIYKSKMNQDGTFAKAEKLPKPFNSADDDFSLVMLANGNSGYFVSKRDKGKGDDDIYYFTIEK</sequence>
<organism evidence="1 2">
    <name type="scientific">Hyunsoonleella jejuensis</name>
    <dbReference type="NCBI Taxonomy" id="419940"/>
    <lineage>
        <taxon>Bacteria</taxon>
        <taxon>Pseudomonadati</taxon>
        <taxon>Bacteroidota</taxon>
        <taxon>Flavobacteriia</taxon>
        <taxon>Flavobacteriales</taxon>
        <taxon>Flavobacteriaceae</taxon>
    </lineage>
</organism>
<dbReference type="STRING" id="419940.SAMN05421824_1897"/>
<gene>
    <name evidence="1" type="ORF">SAMN05421824_1897</name>
</gene>
<protein>
    <submittedName>
        <fullName evidence="1">WD40-like Beta Propeller Repeat</fullName>
    </submittedName>
</protein>